<evidence type="ECO:0000313" key="3">
    <source>
        <dbReference type="Proteomes" id="UP000070299"/>
    </source>
</evidence>
<evidence type="ECO:0000256" key="1">
    <source>
        <dbReference type="SAM" id="Phobius"/>
    </source>
</evidence>
<keyword evidence="1" id="KW-1133">Transmembrane helix</keyword>
<keyword evidence="1" id="KW-0472">Membrane</keyword>
<organism evidence="2 3">
    <name type="scientific">Paraglaciecola hydrolytica</name>
    <dbReference type="NCBI Taxonomy" id="1799789"/>
    <lineage>
        <taxon>Bacteria</taxon>
        <taxon>Pseudomonadati</taxon>
        <taxon>Pseudomonadota</taxon>
        <taxon>Gammaproteobacteria</taxon>
        <taxon>Alteromonadales</taxon>
        <taxon>Alteromonadaceae</taxon>
        <taxon>Paraglaciecola</taxon>
    </lineage>
</organism>
<dbReference type="OrthoDB" id="6388810at2"/>
<dbReference type="EMBL" id="LSNE01000005">
    <property type="protein sequence ID" value="KXI29397.1"/>
    <property type="molecule type" value="Genomic_DNA"/>
</dbReference>
<keyword evidence="3" id="KW-1185">Reference proteome</keyword>
<keyword evidence="1" id="KW-0812">Transmembrane</keyword>
<comment type="caution">
    <text evidence="2">The sequence shown here is derived from an EMBL/GenBank/DDBJ whole genome shotgun (WGS) entry which is preliminary data.</text>
</comment>
<feature type="transmembrane region" description="Helical" evidence="1">
    <location>
        <begin position="45"/>
        <end position="70"/>
    </location>
</feature>
<dbReference type="AlphaFoldDB" id="A0A136A2G3"/>
<reference evidence="3" key="1">
    <citation type="submission" date="2016-02" db="EMBL/GenBank/DDBJ databases">
        <authorList>
            <person name="Schultz-Johansen M."/>
            <person name="Glaring M.A."/>
            <person name="Bech P.K."/>
            <person name="Stougaard P."/>
        </authorList>
    </citation>
    <scope>NUCLEOTIDE SEQUENCE [LARGE SCALE GENOMIC DNA]</scope>
    <source>
        <strain evidence="3">S66</strain>
    </source>
</reference>
<gene>
    <name evidence="2" type="ORF">AX660_14785</name>
</gene>
<name>A0A136A2G3_9ALTE</name>
<evidence type="ECO:0000313" key="2">
    <source>
        <dbReference type="EMBL" id="KXI29397.1"/>
    </source>
</evidence>
<dbReference type="Proteomes" id="UP000070299">
    <property type="component" value="Unassembled WGS sequence"/>
</dbReference>
<proteinExistence type="predicted"/>
<dbReference type="RefSeq" id="WP_068376799.1">
    <property type="nucleotide sequence ID" value="NZ_LSNE01000005.1"/>
</dbReference>
<accession>A0A136A2G3</accession>
<protein>
    <submittedName>
        <fullName evidence="2">Uncharacterized protein</fullName>
    </submittedName>
</protein>
<feature type="transmembrane region" description="Helical" evidence="1">
    <location>
        <begin position="20"/>
        <end position="39"/>
    </location>
</feature>
<sequence length="90" mass="10184">MSVKINHYAQPIETNIRTCIEAGFIELFIGLICAAFAYFTYNESLVLFVSTALIAVVCFGLTLFNLYGVIDHFRSQRQQQALQNTLKSDE</sequence>